<name>A0ABW6IMX5_STRWE</name>
<dbReference type="InterPro" id="IPR000515">
    <property type="entry name" value="MetI-like"/>
</dbReference>
<feature type="transmembrane region" description="Helical" evidence="8">
    <location>
        <begin position="242"/>
        <end position="263"/>
    </location>
</feature>
<dbReference type="Pfam" id="PF00528">
    <property type="entry name" value="BPD_transp_1"/>
    <property type="match status" value="1"/>
</dbReference>
<comment type="caution">
    <text evidence="10">The sequence shown here is derived from an EMBL/GenBank/DDBJ whole genome shotgun (WGS) entry which is preliminary data.</text>
</comment>
<gene>
    <name evidence="10" type="primary">ehuC</name>
    <name evidence="10" type="ORF">ACFQ63_03075</name>
</gene>
<feature type="transmembrane region" description="Helical" evidence="8">
    <location>
        <begin position="117"/>
        <end position="139"/>
    </location>
</feature>
<evidence type="ECO:0000256" key="8">
    <source>
        <dbReference type="RuleBase" id="RU363032"/>
    </source>
</evidence>
<keyword evidence="11" id="KW-1185">Reference proteome</keyword>
<dbReference type="NCBIfam" id="TIGR03004">
    <property type="entry name" value="ectoine_ehuC"/>
    <property type="match status" value="1"/>
</dbReference>
<dbReference type="InterPro" id="IPR014342">
    <property type="entry name" value="Ectoine_EhuC"/>
</dbReference>
<dbReference type="EMBL" id="JBHTRV010000002">
    <property type="protein sequence ID" value="MFE5978674.1"/>
    <property type="molecule type" value="Genomic_DNA"/>
</dbReference>
<proteinExistence type="inferred from homology"/>
<dbReference type="NCBIfam" id="TIGR01726">
    <property type="entry name" value="HEQRo_perm_3TM"/>
    <property type="match status" value="1"/>
</dbReference>
<evidence type="ECO:0000256" key="3">
    <source>
        <dbReference type="ARBA" id="ARBA00022475"/>
    </source>
</evidence>
<keyword evidence="5" id="KW-0029">Amino-acid transport</keyword>
<reference evidence="10 11" key="1">
    <citation type="submission" date="2024-09" db="EMBL/GenBank/DDBJ databases">
        <title>The Natural Products Discovery Center: Release of the First 8490 Sequenced Strains for Exploring Actinobacteria Biosynthetic Diversity.</title>
        <authorList>
            <person name="Kalkreuter E."/>
            <person name="Kautsar S.A."/>
            <person name="Yang D."/>
            <person name="Bader C.D."/>
            <person name="Teijaro C.N."/>
            <person name="Fluegel L."/>
            <person name="Davis C.M."/>
            <person name="Simpson J.R."/>
            <person name="Lauterbach L."/>
            <person name="Steele A.D."/>
            <person name="Gui C."/>
            <person name="Meng S."/>
            <person name="Li G."/>
            <person name="Viehrig K."/>
            <person name="Ye F."/>
            <person name="Su P."/>
            <person name="Kiefer A.F."/>
            <person name="Nichols A."/>
            <person name="Cepeda A.J."/>
            <person name="Yan W."/>
            <person name="Fan B."/>
            <person name="Jiang Y."/>
            <person name="Adhikari A."/>
            <person name="Zheng C.-J."/>
            <person name="Schuster L."/>
            <person name="Cowan T.M."/>
            <person name="Smanski M.J."/>
            <person name="Chevrette M.G."/>
            <person name="De Carvalho L.P.S."/>
            <person name="Shen B."/>
        </authorList>
    </citation>
    <scope>NUCLEOTIDE SEQUENCE [LARGE SCALE GENOMIC DNA]</scope>
    <source>
        <strain evidence="10 11">NPDC056472</strain>
    </source>
</reference>
<dbReference type="SUPFAM" id="SSF161098">
    <property type="entry name" value="MetI-like"/>
    <property type="match status" value="1"/>
</dbReference>
<evidence type="ECO:0000256" key="6">
    <source>
        <dbReference type="ARBA" id="ARBA00022989"/>
    </source>
</evidence>
<evidence type="ECO:0000259" key="9">
    <source>
        <dbReference type="PROSITE" id="PS50928"/>
    </source>
</evidence>
<dbReference type="PROSITE" id="PS50928">
    <property type="entry name" value="ABC_TM1"/>
    <property type="match status" value="1"/>
</dbReference>
<dbReference type="RefSeq" id="WP_386254188.1">
    <property type="nucleotide sequence ID" value="NZ_JBHTRV010000002.1"/>
</dbReference>
<keyword evidence="3" id="KW-1003">Cell membrane</keyword>
<evidence type="ECO:0000313" key="10">
    <source>
        <dbReference type="EMBL" id="MFE5978674.1"/>
    </source>
</evidence>
<organism evidence="10 11">
    <name type="scientific">Streptomyces wedmorensis</name>
    <dbReference type="NCBI Taxonomy" id="43759"/>
    <lineage>
        <taxon>Bacteria</taxon>
        <taxon>Bacillati</taxon>
        <taxon>Actinomycetota</taxon>
        <taxon>Actinomycetes</taxon>
        <taxon>Kitasatosporales</taxon>
        <taxon>Streptomycetaceae</taxon>
        <taxon>Streptomyces</taxon>
    </lineage>
</organism>
<evidence type="ECO:0000256" key="4">
    <source>
        <dbReference type="ARBA" id="ARBA00022692"/>
    </source>
</evidence>
<dbReference type="InterPro" id="IPR035906">
    <property type="entry name" value="MetI-like_sf"/>
</dbReference>
<keyword evidence="6 8" id="KW-1133">Transmembrane helix</keyword>
<keyword evidence="7 8" id="KW-0472">Membrane</keyword>
<keyword evidence="4 8" id="KW-0812">Transmembrane</keyword>
<evidence type="ECO:0000256" key="2">
    <source>
        <dbReference type="ARBA" id="ARBA00022448"/>
    </source>
</evidence>
<dbReference type="PANTHER" id="PTHR30614:SF0">
    <property type="entry name" value="L-CYSTINE TRANSPORT SYSTEM PERMEASE PROTEIN TCYL"/>
    <property type="match status" value="1"/>
</dbReference>
<comment type="subcellular location">
    <subcellularLocation>
        <location evidence="1 8">Cell membrane</location>
        <topology evidence="1 8">Multi-pass membrane protein</topology>
    </subcellularLocation>
</comment>
<feature type="domain" description="ABC transmembrane type-1" evidence="9">
    <location>
        <begin position="71"/>
        <end position="267"/>
    </location>
</feature>
<dbReference type="InterPro" id="IPR010065">
    <property type="entry name" value="AA_ABC_transptr_permease_3TM"/>
</dbReference>
<comment type="similarity">
    <text evidence="8">Belongs to the binding-protein-dependent transport system permease family.</text>
</comment>
<feature type="transmembrane region" description="Helical" evidence="8">
    <location>
        <begin position="74"/>
        <end position="96"/>
    </location>
</feature>
<dbReference type="PANTHER" id="PTHR30614">
    <property type="entry name" value="MEMBRANE COMPONENT OF AMINO ACID ABC TRANSPORTER"/>
    <property type="match status" value="1"/>
</dbReference>
<evidence type="ECO:0000256" key="1">
    <source>
        <dbReference type="ARBA" id="ARBA00004651"/>
    </source>
</evidence>
<evidence type="ECO:0000256" key="7">
    <source>
        <dbReference type="ARBA" id="ARBA00023136"/>
    </source>
</evidence>
<keyword evidence="2 8" id="KW-0813">Transport</keyword>
<evidence type="ECO:0000256" key="5">
    <source>
        <dbReference type="ARBA" id="ARBA00022970"/>
    </source>
</evidence>
<dbReference type="CDD" id="cd06261">
    <property type="entry name" value="TM_PBP2"/>
    <property type="match status" value="1"/>
</dbReference>
<dbReference type="Gene3D" id="1.10.3720.10">
    <property type="entry name" value="MetI-like"/>
    <property type="match status" value="1"/>
</dbReference>
<protein>
    <submittedName>
        <fullName evidence="10">Ectoine/hydroxyectoine ABC transporter permease subunit EhuC</fullName>
    </submittedName>
</protein>
<accession>A0ABW6IMX5</accession>
<dbReference type="InterPro" id="IPR043429">
    <property type="entry name" value="ArtM/GltK/GlnP/TcyL/YhdX-like"/>
</dbReference>
<dbReference type="Proteomes" id="UP001600424">
    <property type="component" value="Unassembled WGS sequence"/>
</dbReference>
<sequence>MADLAFEPAGQAFESVGRAFESAAHTPASAGSAPASAAYAPGPADAVPGAADSLAGSAGFLTELRGALPRLADGLLVTAEATALGAALALLLAYVLGLSSRSARLPVRGGARLVVEFFRGTSLYVQLFWLFFALPMLGFRLEPLACGVLALGLNFGAYGAEVVRGAVAAVPRAQTEAGIALSMGPALRLRRVVLPQAHALMVAPFKNLLVQLLKATPLLSLVTVPDITFQIDQVRSATGSTAASYLLLLGLYGGMAALLGLLMNALERAAKARLGQEGGV</sequence>
<evidence type="ECO:0000313" key="11">
    <source>
        <dbReference type="Proteomes" id="UP001600424"/>
    </source>
</evidence>